<organism evidence="2 3">
    <name type="scientific">Xenopus laevis</name>
    <name type="common">African clawed frog</name>
    <dbReference type="NCBI Taxonomy" id="8355"/>
    <lineage>
        <taxon>Eukaryota</taxon>
        <taxon>Metazoa</taxon>
        <taxon>Chordata</taxon>
        <taxon>Craniata</taxon>
        <taxon>Vertebrata</taxon>
        <taxon>Euteleostomi</taxon>
        <taxon>Amphibia</taxon>
        <taxon>Batrachia</taxon>
        <taxon>Anura</taxon>
        <taxon>Pipoidea</taxon>
        <taxon>Pipidae</taxon>
        <taxon>Xenopodinae</taxon>
        <taxon>Xenopus</taxon>
        <taxon>Xenopus</taxon>
    </lineage>
</organism>
<dbReference type="AlphaFoldDB" id="A0A974C8Y6"/>
<evidence type="ECO:0000313" key="2">
    <source>
        <dbReference type="EMBL" id="OCT68738.1"/>
    </source>
</evidence>
<protein>
    <submittedName>
        <fullName evidence="2">Uncharacterized protein</fullName>
    </submittedName>
</protein>
<sequence length="72" mass="8236">MDDHPVAQQKVEQVQAPEPESSEQEMEDHPVAQQKMEQVQVPEPEISELEIDDHPVAQQKGYFSFPPSCIHQ</sequence>
<dbReference type="Proteomes" id="UP000694892">
    <property type="component" value="Chromosome 8L"/>
</dbReference>
<name>A0A974C8Y6_XENLA</name>
<evidence type="ECO:0000256" key="1">
    <source>
        <dbReference type="SAM" id="MobiDB-lite"/>
    </source>
</evidence>
<gene>
    <name evidence="2" type="ORF">XELAEV_18040026mg</name>
</gene>
<feature type="region of interest" description="Disordered" evidence="1">
    <location>
        <begin position="1"/>
        <end position="37"/>
    </location>
</feature>
<reference evidence="3" key="1">
    <citation type="journal article" date="2016" name="Nature">
        <title>Genome evolution in the allotetraploid frog Xenopus laevis.</title>
        <authorList>
            <person name="Session A.M."/>
            <person name="Uno Y."/>
            <person name="Kwon T."/>
            <person name="Chapman J.A."/>
            <person name="Toyoda A."/>
            <person name="Takahashi S."/>
            <person name="Fukui A."/>
            <person name="Hikosaka A."/>
            <person name="Suzuki A."/>
            <person name="Kondo M."/>
            <person name="van Heeringen S.J."/>
            <person name="Quigley I."/>
            <person name="Heinz S."/>
            <person name="Ogino H."/>
            <person name="Ochi H."/>
            <person name="Hellsten U."/>
            <person name="Lyons J.B."/>
            <person name="Simakov O."/>
            <person name="Putnam N."/>
            <person name="Stites J."/>
            <person name="Kuroki Y."/>
            <person name="Tanaka T."/>
            <person name="Michiue T."/>
            <person name="Watanabe M."/>
            <person name="Bogdanovic O."/>
            <person name="Lister R."/>
            <person name="Georgiou G."/>
            <person name="Paranjpe S.S."/>
            <person name="van Kruijsbergen I."/>
            <person name="Shu S."/>
            <person name="Carlson J."/>
            <person name="Kinoshita T."/>
            <person name="Ohta Y."/>
            <person name="Mawaribuchi S."/>
            <person name="Jenkins J."/>
            <person name="Grimwood J."/>
            <person name="Schmutz J."/>
            <person name="Mitros T."/>
            <person name="Mozaffari S.V."/>
            <person name="Suzuki Y."/>
            <person name="Haramoto Y."/>
            <person name="Yamamoto T.S."/>
            <person name="Takagi C."/>
            <person name="Heald R."/>
            <person name="Miller K."/>
            <person name="Haudenschild C."/>
            <person name="Kitzman J."/>
            <person name="Nakayama T."/>
            <person name="Izutsu Y."/>
            <person name="Robert J."/>
            <person name="Fortriede J."/>
            <person name="Burns K."/>
            <person name="Lotay V."/>
            <person name="Karimi K."/>
            <person name="Yasuoka Y."/>
            <person name="Dichmann D.S."/>
            <person name="Flajnik M.F."/>
            <person name="Houston D.W."/>
            <person name="Shendure J."/>
            <person name="DuPasquier L."/>
            <person name="Vize P.D."/>
            <person name="Zorn A.M."/>
            <person name="Ito M."/>
            <person name="Marcotte E.M."/>
            <person name="Wallingford J.B."/>
            <person name="Ito Y."/>
            <person name="Asashima M."/>
            <person name="Ueno N."/>
            <person name="Matsuda Y."/>
            <person name="Veenstra G.J."/>
            <person name="Fujiyama A."/>
            <person name="Harland R.M."/>
            <person name="Taira M."/>
            <person name="Rokhsar D.S."/>
        </authorList>
    </citation>
    <scope>NUCLEOTIDE SEQUENCE [LARGE SCALE GENOMIC DNA]</scope>
    <source>
        <strain evidence="3">J</strain>
    </source>
</reference>
<proteinExistence type="predicted"/>
<evidence type="ECO:0000313" key="3">
    <source>
        <dbReference type="Proteomes" id="UP000694892"/>
    </source>
</evidence>
<dbReference type="EMBL" id="CM004480">
    <property type="protein sequence ID" value="OCT68738.1"/>
    <property type="molecule type" value="Genomic_DNA"/>
</dbReference>
<accession>A0A974C8Y6</accession>